<dbReference type="PANTHER" id="PTHR24043">
    <property type="entry name" value="SCAVENGER RECEPTOR CLASS F"/>
    <property type="match status" value="1"/>
</dbReference>
<evidence type="ECO:0000259" key="4">
    <source>
        <dbReference type="SMART" id="SM00181"/>
    </source>
</evidence>
<dbReference type="InterPro" id="IPR008979">
    <property type="entry name" value="Galactose-bd-like_sf"/>
</dbReference>
<keyword evidence="2" id="KW-0812">Transmembrane</keyword>
<sequence>MEKNPLMLIYFMFFVSISAYENLALYKPTWQQYPYSERPDWGSDKAVDGLYTDLSAGGGQCTISAEKKSIAEWRVHLGGVFSIHHISIQHRTDNLDWDERNDHLTRFLGFSVFLSNTTDKNDGVLCFHDKNYLTVTIPNHVNIPCRYHGRYVIYYNNRTHPPYPDGYSKFAYNELCEVEVYGCVSQKYGESCSIQCPQHCLGVHCDIVTGACLGCVPGYTGEMCTEECQNNTYGLKCTENCGKCMHGEQCHHINGSCLDGCDKGRKGVKCNQVCPVGRYGYNCQKNCSINCFVPERCNRVTGLCEGGCQVGWSPPTCDTIKTEHPSATAPGSHLIAVVIPLAVFLFVSVVINIISLIVKVRRLSTTHQERNTRTENTDQPIPTISNNMYAIANEDNAVYQELGELNNSATYARLKCVCIYLPCLRSSKKNMDALLHLLVIVTQMCFYTAYENLALNKPARQQSPFSETYWGADKAVDGRYTDLSAGGGQCTISAARQSTAEWWVDLRGVFSVHRVFIQYRTDNRKWDESNDYTGRFLGFSVYISNSTYKEDGTLCFKGTNYTRATIPNPVNMICPYHGRYVIYYNNRTHAPYPVGYSSTAWNEICELDVIGCPTPGYYGENCSIPCPKNCQDGQCNIVEGTCLRCLTGYKEQRCNEQCKDNTYGMECTNVCGNCLNGEQYNHVNGSCPDGCDKGTHGDKCDIACPSGLYWYNCLDTCSINCGVPGRCDRVTGQCEGGCQVGWRGTTCDTECDDGRYGQNCSSICGFCLNKEQCDVINGTCMNGCDIGYSGDFCTHSCKCARSSISDWNPHNPVIYILSALLSVAVVVISALIVKLRSFITRDQKYKQENKYKERDQTKKTETLYETTEDTAGYQELGEFRDIPNYDKLT</sequence>
<evidence type="ECO:0000256" key="1">
    <source>
        <dbReference type="ARBA" id="ARBA00022536"/>
    </source>
</evidence>
<evidence type="ECO:0000313" key="6">
    <source>
        <dbReference type="RefSeq" id="XP_022307985.1"/>
    </source>
</evidence>
<dbReference type="AlphaFoldDB" id="A0A8B8BXF9"/>
<keyword evidence="5" id="KW-1185">Reference proteome</keyword>
<keyword evidence="2" id="KW-1133">Transmembrane helix</keyword>
<dbReference type="Gene3D" id="2.60.120.260">
    <property type="entry name" value="Galactose-binding domain-like"/>
    <property type="match status" value="2"/>
</dbReference>
<feature type="domain" description="EGF-like" evidence="4">
    <location>
        <begin position="759"/>
        <end position="794"/>
    </location>
</feature>
<evidence type="ECO:0000256" key="2">
    <source>
        <dbReference type="SAM" id="Phobius"/>
    </source>
</evidence>
<feature type="domain" description="EGF-like" evidence="4">
    <location>
        <begin position="666"/>
        <end position="701"/>
    </location>
</feature>
<dbReference type="GO" id="GO:0005044">
    <property type="term" value="F:scavenger receptor activity"/>
    <property type="evidence" value="ECO:0007669"/>
    <property type="project" value="InterPro"/>
</dbReference>
<dbReference type="RefSeq" id="XP_022307985.1">
    <property type="nucleotide sequence ID" value="XM_022452277.1"/>
</dbReference>
<organism evidence="5 6">
    <name type="scientific">Crassostrea virginica</name>
    <name type="common">Eastern oyster</name>
    <dbReference type="NCBI Taxonomy" id="6565"/>
    <lineage>
        <taxon>Eukaryota</taxon>
        <taxon>Metazoa</taxon>
        <taxon>Spiralia</taxon>
        <taxon>Lophotrochozoa</taxon>
        <taxon>Mollusca</taxon>
        <taxon>Bivalvia</taxon>
        <taxon>Autobranchia</taxon>
        <taxon>Pteriomorphia</taxon>
        <taxon>Ostreida</taxon>
        <taxon>Ostreoidea</taxon>
        <taxon>Ostreidae</taxon>
        <taxon>Crassostrea</taxon>
    </lineage>
</organism>
<feature type="domain" description="EGF-like" evidence="4">
    <location>
        <begin position="286"/>
        <end position="318"/>
    </location>
</feature>
<keyword evidence="3" id="KW-0732">Signal</keyword>
<dbReference type="PANTHER" id="PTHR24043:SF8">
    <property type="entry name" value="EGF-LIKE DOMAIN-CONTAINING PROTEIN"/>
    <property type="match status" value="1"/>
</dbReference>
<dbReference type="SUPFAM" id="SSF49785">
    <property type="entry name" value="Galactose-binding domain-like"/>
    <property type="match status" value="2"/>
</dbReference>
<reference evidence="6" key="1">
    <citation type="submission" date="2025-08" db="UniProtKB">
        <authorList>
            <consortium name="RefSeq"/>
        </authorList>
    </citation>
    <scope>IDENTIFICATION</scope>
    <source>
        <tissue evidence="6">Whole sample</tissue>
    </source>
</reference>
<feature type="transmembrane region" description="Helical" evidence="2">
    <location>
        <begin position="334"/>
        <end position="358"/>
    </location>
</feature>
<feature type="domain" description="EGF-like" evidence="4">
    <location>
        <begin position="191"/>
        <end position="225"/>
    </location>
</feature>
<dbReference type="OrthoDB" id="10252017at2759"/>
<evidence type="ECO:0000313" key="5">
    <source>
        <dbReference type="Proteomes" id="UP000694844"/>
    </source>
</evidence>
<proteinExistence type="predicted"/>
<dbReference type="SMART" id="SM00181">
    <property type="entry name" value="EGF"/>
    <property type="match status" value="7"/>
</dbReference>
<feature type="domain" description="EGF-like" evidence="4">
    <location>
        <begin position="227"/>
        <end position="284"/>
    </location>
</feature>
<accession>A0A8B8BXF9</accession>
<gene>
    <name evidence="6" type="primary">LOC111113986</name>
</gene>
<dbReference type="GeneID" id="111113986"/>
<feature type="transmembrane region" description="Helical" evidence="2">
    <location>
        <begin position="813"/>
        <end position="833"/>
    </location>
</feature>
<evidence type="ECO:0000256" key="3">
    <source>
        <dbReference type="SAM" id="SignalP"/>
    </source>
</evidence>
<feature type="chain" id="PRO_5034402529" evidence="3">
    <location>
        <begin position="20"/>
        <end position="889"/>
    </location>
</feature>
<feature type="transmembrane region" description="Helical" evidence="2">
    <location>
        <begin position="433"/>
        <end position="450"/>
    </location>
</feature>
<dbReference type="Gene3D" id="2.170.300.10">
    <property type="entry name" value="Tie2 ligand-binding domain superfamily"/>
    <property type="match status" value="2"/>
</dbReference>
<keyword evidence="2" id="KW-0472">Membrane</keyword>
<feature type="domain" description="EGF-like" evidence="4">
    <location>
        <begin position="716"/>
        <end position="748"/>
    </location>
</feature>
<dbReference type="InterPro" id="IPR042635">
    <property type="entry name" value="MEGF10/SREC1/2-like"/>
</dbReference>
<feature type="signal peptide" evidence="3">
    <location>
        <begin position="1"/>
        <end position="19"/>
    </location>
</feature>
<name>A0A8B8BXF9_CRAVI</name>
<dbReference type="KEGG" id="cvn:111113986"/>
<dbReference type="InterPro" id="IPR000742">
    <property type="entry name" value="EGF"/>
</dbReference>
<feature type="domain" description="EGF-like" evidence="4">
    <location>
        <begin position="625"/>
        <end position="655"/>
    </location>
</feature>
<dbReference type="Proteomes" id="UP000694844">
    <property type="component" value="Chromosome 9"/>
</dbReference>
<protein>
    <submittedName>
        <fullName evidence="6">Uncharacterized protein LOC111113986</fullName>
    </submittedName>
</protein>
<keyword evidence="1" id="KW-0245">EGF-like domain</keyword>